<sequence>MAVVAKLPPSIPNLLQIEDEDDLFEIDLDAADSFPPPRYYWGSHFTDNPGMARFANCLLPVADVTRAVPVAPVVTAASRVSVQPPTQQRDLPEAVTTLGKLLQLPYPKALVSNI</sequence>
<gene>
    <name evidence="1" type="ORF">SAY87_011797</name>
</gene>
<accession>A0AAN7GM29</accession>
<evidence type="ECO:0000313" key="1">
    <source>
        <dbReference type="EMBL" id="KAK4745485.1"/>
    </source>
</evidence>
<dbReference type="AlphaFoldDB" id="A0AAN7GM29"/>
<dbReference type="EMBL" id="JAXIOK010000021">
    <property type="protein sequence ID" value="KAK4745485.1"/>
    <property type="molecule type" value="Genomic_DNA"/>
</dbReference>
<comment type="caution">
    <text evidence="1">The sequence shown here is derived from an EMBL/GenBank/DDBJ whole genome shotgun (WGS) entry which is preliminary data.</text>
</comment>
<protein>
    <submittedName>
        <fullName evidence="1">Uncharacterized protein</fullName>
    </submittedName>
</protein>
<name>A0AAN7GM29_9MYRT</name>
<organism evidence="1 2">
    <name type="scientific">Trapa incisa</name>
    <dbReference type="NCBI Taxonomy" id="236973"/>
    <lineage>
        <taxon>Eukaryota</taxon>
        <taxon>Viridiplantae</taxon>
        <taxon>Streptophyta</taxon>
        <taxon>Embryophyta</taxon>
        <taxon>Tracheophyta</taxon>
        <taxon>Spermatophyta</taxon>
        <taxon>Magnoliopsida</taxon>
        <taxon>eudicotyledons</taxon>
        <taxon>Gunneridae</taxon>
        <taxon>Pentapetalae</taxon>
        <taxon>rosids</taxon>
        <taxon>malvids</taxon>
        <taxon>Myrtales</taxon>
        <taxon>Lythraceae</taxon>
        <taxon>Trapa</taxon>
    </lineage>
</organism>
<keyword evidence="2" id="KW-1185">Reference proteome</keyword>
<dbReference type="Proteomes" id="UP001345219">
    <property type="component" value="Chromosome 10"/>
</dbReference>
<evidence type="ECO:0000313" key="2">
    <source>
        <dbReference type="Proteomes" id="UP001345219"/>
    </source>
</evidence>
<reference evidence="1 2" key="1">
    <citation type="journal article" date="2023" name="Hortic Res">
        <title>Pangenome of water caltrop reveals structural variations and asymmetric subgenome divergence after allopolyploidization.</title>
        <authorList>
            <person name="Zhang X."/>
            <person name="Chen Y."/>
            <person name="Wang L."/>
            <person name="Yuan Y."/>
            <person name="Fang M."/>
            <person name="Shi L."/>
            <person name="Lu R."/>
            <person name="Comes H.P."/>
            <person name="Ma Y."/>
            <person name="Chen Y."/>
            <person name="Huang G."/>
            <person name="Zhou Y."/>
            <person name="Zheng Z."/>
            <person name="Qiu Y."/>
        </authorList>
    </citation>
    <scope>NUCLEOTIDE SEQUENCE [LARGE SCALE GENOMIC DNA]</scope>
    <source>
        <tissue evidence="1">Roots</tissue>
    </source>
</reference>
<proteinExistence type="predicted"/>